<feature type="active site" description="Proton acceptor; for dehydratase activity" evidence="8">
    <location>
        <position position="6856"/>
    </location>
</feature>
<dbReference type="PANTHER" id="PTHR43775:SF51">
    <property type="entry name" value="INACTIVE PHENOLPHTHIOCEROL SYNTHESIS POLYKETIDE SYNTHASE TYPE I PKS1-RELATED"/>
    <property type="match status" value="1"/>
</dbReference>
<dbReference type="InterPro" id="IPR055123">
    <property type="entry name" value="SpnB-like_Rossmann"/>
</dbReference>
<feature type="domain" description="Carrier" evidence="10">
    <location>
        <begin position="2468"/>
        <end position="2544"/>
    </location>
</feature>
<dbReference type="Gene3D" id="3.40.47.10">
    <property type="match status" value="5"/>
</dbReference>
<evidence type="ECO:0000259" key="10">
    <source>
        <dbReference type="PROSITE" id="PS50075"/>
    </source>
</evidence>
<dbReference type="EMBL" id="JBHSPB010000002">
    <property type="protein sequence ID" value="MFC5719432.1"/>
    <property type="molecule type" value="Genomic_DNA"/>
</dbReference>
<feature type="domain" description="Ketosynthase family 3 (KS3)" evidence="11">
    <location>
        <begin position="5946"/>
        <end position="6371"/>
    </location>
</feature>
<dbReference type="Gene3D" id="3.40.366.10">
    <property type="entry name" value="Malonyl-Coenzyme A Acyl Carrier Protein, domain 2"/>
    <property type="match status" value="5"/>
</dbReference>
<dbReference type="InterPro" id="IPR049551">
    <property type="entry name" value="PKS_DH_C"/>
</dbReference>
<dbReference type="InterPro" id="IPR020806">
    <property type="entry name" value="PKS_PP-bd"/>
</dbReference>
<feature type="domain" description="Ketosynthase family 3 (KS3)" evidence="11">
    <location>
        <begin position="1071"/>
        <end position="1497"/>
    </location>
</feature>
<feature type="region of interest" description="N-terminal hotdog fold" evidence="8">
    <location>
        <begin position="6824"/>
        <end position="6949"/>
    </location>
</feature>
<dbReference type="InterPro" id="IPR020841">
    <property type="entry name" value="PKS_Beta-ketoAc_synthase_dom"/>
</dbReference>
<evidence type="ECO:0000313" key="14">
    <source>
        <dbReference type="Proteomes" id="UP001596083"/>
    </source>
</evidence>
<proteinExistence type="predicted"/>
<keyword evidence="2" id="KW-0596">Phosphopantetheine</keyword>
<feature type="region of interest" description="Disordered" evidence="9">
    <location>
        <begin position="491"/>
        <end position="513"/>
    </location>
</feature>
<feature type="domain" description="Carrier" evidence="10">
    <location>
        <begin position="979"/>
        <end position="1054"/>
    </location>
</feature>
<dbReference type="NCBIfam" id="NF045894">
    <property type="entry name" value="PKS_plus_SDR"/>
    <property type="match status" value="1"/>
</dbReference>
<dbReference type="InterPro" id="IPR032821">
    <property type="entry name" value="PKS_assoc"/>
</dbReference>
<evidence type="ECO:0000256" key="9">
    <source>
        <dbReference type="SAM" id="MobiDB-lite"/>
    </source>
</evidence>
<dbReference type="InterPro" id="IPR049552">
    <property type="entry name" value="PKS_DH_N"/>
</dbReference>
<dbReference type="SMART" id="SM00823">
    <property type="entry name" value="PKS_PP"/>
    <property type="match status" value="5"/>
</dbReference>
<evidence type="ECO:0000259" key="11">
    <source>
        <dbReference type="PROSITE" id="PS52004"/>
    </source>
</evidence>
<feature type="domain" description="Carrier" evidence="10">
    <location>
        <begin position="7544"/>
        <end position="7619"/>
    </location>
</feature>
<feature type="domain" description="PKS/mFAS DH" evidence="12">
    <location>
        <begin position="3437"/>
        <end position="3718"/>
    </location>
</feature>
<dbReference type="InterPro" id="IPR036736">
    <property type="entry name" value="ACP-like_sf"/>
</dbReference>
<dbReference type="Pfam" id="PF16197">
    <property type="entry name" value="KAsynt_C_assoc"/>
    <property type="match status" value="5"/>
</dbReference>
<feature type="domain" description="Carrier" evidence="10">
    <location>
        <begin position="5853"/>
        <end position="5928"/>
    </location>
</feature>
<evidence type="ECO:0000256" key="7">
    <source>
        <dbReference type="ARBA" id="ARBA00023315"/>
    </source>
</evidence>
<dbReference type="Gene3D" id="1.10.1200.10">
    <property type="entry name" value="ACP-like"/>
    <property type="match status" value="5"/>
</dbReference>
<dbReference type="SMART" id="SM01294">
    <property type="entry name" value="PKS_PP_betabranch"/>
    <property type="match status" value="5"/>
</dbReference>
<keyword evidence="14" id="KW-1185">Reference proteome</keyword>
<feature type="region of interest" description="Disordered" evidence="9">
    <location>
        <begin position="7504"/>
        <end position="7535"/>
    </location>
</feature>
<dbReference type="PROSITE" id="PS52004">
    <property type="entry name" value="KS3_2"/>
    <property type="match status" value="5"/>
</dbReference>
<dbReference type="InterPro" id="IPR016035">
    <property type="entry name" value="Acyl_Trfase/lysoPLipase"/>
</dbReference>
<feature type="region of interest" description="Disordered" evidence="9">
    <location>
        <begin position="926"/>
        <end position="957"/>
    </location>
</feature>
<dbReference type="SUPFAM" id="SSF53901">
    <property type="entry name" value="Thiolase-like"/>
    <property type="match status" value="5"/>
</dbReference>
<feature type="compositionally biased region" description="Basic and acidic residues" evidence="9">
    <location>
        <begin position="491"/>
        <end position="501"/>
    </location>
</feature>
<feature type="active site" description="Proton acceptor; for dehydratase activity" evidence="8">
    <location>
        <position position="5174"/>
    </location>
</feature>
<dbReference type="SUPFAM" id="SSF55048">
    <property type="entry name" value="Probable ACP-binding domain of malonyl-CoA ACP transacylase"/>
    <property type="match status" value="5"/>
</dbReference>
<dbReference type="Pfam" id="PF21089">
    <property type="entry name" value="PKS_DH_N"/>
    <property type="match status" value="3"/>
</dbReference>
<dbReference type="InterPro" id="IPR006162">
    <property type="entry name" value="Ppantetheine_attach_site"/>
</dbReference>
<dbReference type="SUPFAM" id="SSF52151">
    <property type="entry name" value="FabD/lysophospholipase-like"/>
    <property type="match status" value="5"/>
</dbReference>
<dbReference type="PROSITE" id="PS52019">
    <property type="entry name" value="PKS_MFAS_DH"/>
    <property type="match status" value="3"/>
</dbReference>
<evidence type="ECO:0000256" key="4">
    <source>
        <dbReference type="ARBA" id="ARBA00022679"/>
    </source>
</evidence>
<dbReference type="InterPro" id="IPR013968">
    <property type="entry name" value="PKS_KR"/>
</dbReference>
<protein>
    <submittedName>
        <fullName evidence="13">Type I polyketide synthase</fullName>
    </submittedName>
</protein>
<feature type="domain" description="Ketosynthase family 3 (KS3)" evidence="11">
    <location>
        <begin position="4272"/>
        <end position="4697"/>
    </location>
</feature>
<sequence>MVESGLNGTGNQAGSVDSADGIAVIGLACRLPGAADPAAFWRLLSEGAEAITDVPPDRWDAAAAAAADTSAPGRTDIRRGGFLDRIGHFDAGFFGLSPKEAAAMDPQQRLMLELAWEALEDAHTRAETLRSTRTGVFVGAIWDDYATLHYRSGLTAVSPHTVTGLHRSIIANRVSYFLGLNGPSLTVDSGQSSSLVSVHLACESLRKGESTVALAGGVNLNIVPESTLGAAKFGGLSPDGRCYTFDARANGYVRGEGGGIVVLKPLDRALADGDRVYCVIRGSAVNNDGGGKGLTVPLQSGQEQVLRLAYERAGADPAHVGYVELHGTGTKVGDPVEAAALGTVLGAGRDPGRPLRVGSAKTNVGHLEGAAGITGLLKVALSLSHRELPASLNFETPNPAIPLDRLNLRVQDGHSAWDSQDGRPLLAGVSSFGMGGTNCHMVLAEHRTAEDGPAPRPSTAPTLWPLSAKTASGLRAQAAALLSHVETQSETHVEAHPETHGEAQPGTRGEAHPDPALSDIGRTLATGRTAFEHRAVVVGEDRADFLRALRELAAGGIDAALTTGRVGPRDQVAFLFSGQGSQRAGMGRGLAAKFPVFAAALDEICAHLDPRLPRPLREVMFAPEGSEEAAELDRTLYTQTSLFAVEVALFRLLESWGITPDVLMGHSIGELAAAHTAGVLSLADACELVAARGRLMQALPAGGAMIAVQSTEDEVRALIGDRADRVSIAALNGPDSLVVSGDEDLVTEIADACAAQGRKTSRLRVSHAFHSPHMEPMLAEFRSVAERLTFHQPRIPIVSNVTGRLSEEYEGRTAEYWVRHVRDEVRFADGVARLDEQGVRTYLELGPGGVLTSLARACAPGEALFVPALRARRPEPQALLAAVAALHVHGLEPDWHALFEGRGTRHAPLPTYAFERRRYWLDGTTTPAATVTDAPPAVPQPDAATDTDSDAGIDTGTSVAPVGALAQRLASLPESERDATVLDLVRTNIAAVLGHAEAAAVETEWTFHDLGFDSLSSVELRNQLTQATGLRLPSGLLFDHPTPLALARHLSTAALGEDAAAAEPDTVADPDEPIAIVAMSCRLPGGVRSPEDLWRLVAGGGDAVSGFPADRGWDIESLYDPEPGTPGKSSTRQGGFLHEAAGFDAGFFGISPREAAAIDPQQRLVLETAWEAVERAGIDPATLRGSRAGVFIGATAQDYGPRLHEPVEGIEGYLLTGTTTSVASGRVAYSFGLEGPAVTVDTACSSSLVALHLAIQSLRSGECSMALAGGVTVMSTPGMFVEFSRQRGLSADGRCKAFAAGADGTGWAEGVGMLLVERLSDARRNGHQVLAVVRGSAVNQDGASNGLTAPNGPSQQRVIRQALAAAGLSAADVDAVEAHGTGTKLGDPIEAEALIATYGQERPEERPLWLGSLKSNIGHAQAAAGVAGVIKMVMAMRHGVLPQTLHVDEPTPHVDWSESGVRLLTEAVDWPESDHPRRAGISSFGISGTNAHVVVEHVPAGEEPVREVVAGPVPWVLSAKSEAALRGQAERLLSFVGDEARPADVGLSLATTRSTLEHRAVVVGESLEELTDAVRALASGSPSASVVQGVARSGGRVGFLFSGQGSQRLGMGRELYEAFPVFAAAYDEVCALLETSVDVDSEELNQTGCTQPALFAVEVALFRLLESWGIRPDCVAGHSVGEIAAAHVVGVLSLQDAARLVSARAALMQALPVGGAMVAVQATEDEVLPHLTDNVGIAAVNGPQSVVISGAEDAVLGIAEVFAGQGRKTSRLKVSHAFHSPLMDPMLDEFRAVVQGLSFNEARIPVVSTLTGRLAEPYTAEYWVRHVREAVRFADGVQTLHDHGVTTFVEIGPGGVLSALTQGCVDGALTVPVLRADRPEPQAVITALGQLHVQGLSPDWHALFPGAHRVELPTYAFQHERYWLDAPQTVAQGAADAMDTEFWDLVESEDHESLGALLGLPPAELDVVAPRLSGWRRQRREQSTADGWRYRITWQPLGDIGAVPSGTWLYVVPEETEWTAAIQDGLAELGVSIVLLTLTEDTDRESLARVLADAGPQADGIVFAAAGTQALQRLVLLVQALGDAGIEAPLWCVTSGAVSTGASDPLTDPAAAQLWGLGRVVALEQPQRWGGLVDLPGVPDSTAVRRLAGLLTQAGEDQLAVRASGVSVRRLVRAPQSAALTDALWSPRGTVLVTGGTGALGGHVARWLATAGAEHLLLTSRRGPDAPGAAELKAELEELGARVTVAACDAADRTALTELFDLHTVNAVVHTAGVLDDGLVESLTPESLHKVLRPKAQAALHLHELTRDRQDLDAFVMFSSMTGVWGNGGQGAYAAANAFLDALAEQRRAQGLPALAVAWGPWADGGMADGAAGEHLRRRGIRAIAALPSISVLHHALTHGETCVTVADVDWDRFVPAFAATRPCPLLHGVPEARTALEARDRAARAAEVPASALARSLRGTAPGEQERILLNLVREQAATVLGHTGKAAAFEADRTFRETGFDSLTAVELRHRLNTATGLKLPATLVYDHPTPTALARHLREELLGRHGTEPGAAARATAVASDEPLAIVAMSCRFPGGVESPEDLWELLRDGRDAVSGFPTDRGWDIDSLYDPDPDRPGRTYACEGGFVQGADRFDAAVFGISPREALAMDPQQRLLLETAWEAFERAGIAPSSVRADRTGVFIGTNGQDYANGLRNAPEEIEGYVLTGKAASVVSGRISYTFGLEGPAVTVDTACSSSLVALHLAAQALRNGECSMALVGGVTVMTTPDMFVEFSRQRGLSPDGRCKAFAEGADGTGWGEGVGMLLVERLSDAQRNGHRILAVVRGTAVNQDGASNGLTAPNGPSQQRVIRQALAAAGLSPADVDAVETHGTGTKLGDPIEAQALLATYGQERTEERPLWIGSVKSNIGHTQAAAGVAGIIKMVMAMRHGVLPRTLHVDEPTPHVDWSAGAVRLLTESVEWPSDDLPRRAAVSSFGISGTNAHTIIEQAPTMEEPAPTPDSGGVVPWVLSAKSEAALRAQAERLLEYAADEVPLPDTGFSLAVARSGLEHRAAVVGADPDELRAGLAALAAGEPAANVVTGRARAEGKVGFLFSGQGSQRLGMGRELYEAFPVFAEAYDQVCAYLDAPVDVDTEELHQTGCTQPALFAIEVALFRLLESWGIRPDFVAGHSVGEIAAAHVAGVLSLQDAAKLVSARAALMQALPAGGAMVAVQATEDEVLPHLIDNVGIAAINGPHSVVISGAEDAVLAIAEVFAGQGRKTSRLKVSHAFHSPLMDPMLVEFRVVVEGLSFNEARIPVVSTLTGRLAEAYTAEYWVRHVREAVRFADGVQTLHEFGVSTFVEIGPGGVLSALTQGCVDGALTVPVLRADRPEPQAAVTAVGQLHVQGISPDWHVFFPGARTVDLPTYAFQRERYWLDAPASVGDMRAVGQGEAGHPLLGAAVPLADGDGQLLTGRLSLHTHPWLADHAVNGVVLLPGTAFVELAVTAADAVGCDLLEELTLEAPLRVPERGGVALQVRVGADDGAGRRPLTVHSRIDDGDTYEAGRTWVRHASGTLSAATGPVDGSLATWPPVGAEPVDAYGFYEQLAGMALDYGPAFQGLRAAWRSGDDFFAEVELTGAERTGAGAYGLHPALFDAALHTVWLGAVEPEAGTGHGLLPFAWSGVRLAATGAAALRVKVSRAGTATVSLTLADGTGEPVARIDSLTLRPVSAEQLRGGSGDGDSLFGLDWTPLALPPVPDGTRVETYGDFAALRAADPVPDADAVVVPCPTGTGEGTAARVREVADSVLRLMQWWLAEDRPSRLVLVTRAGDLDQSAVRGLVRSAQSENPGRFVLVDVDVDVDSDEGEVDGLAGLLPGLLASGEPQAEVRGGEVRVPRLARIAVPDAEQELPELGSGTVLLTGASGGLGRLVARHLVSEHGVRSLLLVSRRGGDAPGAAELAAELSAQGAEVAWAACDVADRDAVRDLLADRTLSAVVHTAGVLDDGVVAALTPERLDGVFRPKVDAALNLHELAGDLTAFVLFSSVAGTLGTPGQGNYAAANTFLDALAEHRRDQGLPATSLAWGLWAQDSDSAMTGGLDHTDLTRIKRMGLAAIPPAEGLRMFDAGLATGRATVVPIRLDTSAFRDGQGQPVPSVLRGLVRVAPARRTATAAKAASSSLGQRLAGLPEAEREQTVLELVRTEVAAVLGHADSQSVGADDSFKDIGFDSLTAVELRNRLNSAVGLRLPATLIFDYPNPLALARYLTTEATGAEEAPVTATASTVAVAADEPIAIVGMACRYPGGVRSPEDLWQLVFSGRDAVSGFPEDRGWDVENLYDPDPDQWGTSYTREGGFLHEAADFDAEFFGISPREALAMDPQQRLLLETSWEAFERAGIDPASVRGSRTGVFAGVMYHDYGGRVHTSPAGLEGYLVNGSAGSVASGRVSYTFGLEGPAVTVDTACSSSLVALHLAAQSLRNGECSMALVGGVTVMAGPSVFVEFSRQRGLSPDGRCKAFAAGADGTGWAEGAGMLLVERLSDARRNGHQVLAVVRGTAVNQDGASNGLTAPNGPAQQRVIREALAAAGLSASDVDAVEAHGTGTRLGDPIEAQALLATYGQERPEERPLWLGSLKSNIGHAQAAAGVGGIIKMVMAMRHGVLPQTLHVDEPTPHVDWSAGAVRLLTEAVDWEANGPRRAGISSFGVSGTNAHVIVEHVPAGEEPVREAIAGPVLWVLSAKTEAALRSQAERLMSFVDAEARPADVGFSLATNRSVLEHRAVVVGENREELLRGLGDLASGVASSGVVLGRPAGGKVGFLFSGQGSQRIGMGRELYEAFPVFAAAYDEVCVHLDAPVDVDTEELHQTGRTQPALFAVEVALFRLLESWGIRPDCVAGHSVGEVAAAHVAGVLSLRDAARLVSARAALMQALPAGGAMVAVQATEEEVLPHLTDNVGIAAINGPQSVVISGAEDAVLAIAEVFTQQGRKTSRLKVSHAFHSPLMDPMLDEFRAVVGGLAFNESRIPVVSTLTGRLAEPYTAEYWVRHVREAVRFADGVQTLHESGVTTFVEIGPGGVLSALTQGCLDGALTVPVLRADRPEPQAVVTAVGQLHVHGVSPDWRALFPGARTVDLPTYAFQYERYWLDVPQAPGDVRAAGLGSADHPLLGAAIATADSDGILLTGLISLDTHPWLADHAVNGKVLLPGTAFVELAVRAGDEVGCGQIDELALATPLVVPERGSVTLQVSVGAEDTSGRRQLSVHSRVGDGPWARHATGVLSSAEVSPAAVGAWPPAGAEAVDLTAFYEDLTEVGLEYGPVFQGLRSVWRSGDDVFAEVELPEDARADAASFAVHPALLDAALHALAAGGLVSLTDGPQLPFAWSGVAVQAAGAAMVRVKLSRTGADSVTITVADGTGDPVASVDSLTLRAVSAEQLRGASAGDPLFALEWTPLTLPSAVDVPAIESFADFDALRESTSEPDIAVVPCPSGPEADTATRVREVTASVLELVQWWLAEDRPGRLVLVTVPGDLAHAAVWGLVRSAQSEHPERFVLVEAEDLGAAVGVLPSVVASGEPQCAVRGEEVLVPRLAKSSAAAGSTPDFGDGTVLVTGASGALGGLVARHLVSEHGVRSLLLLSRRGAAAPGAAEVEAELSASGAQVRWAACDAADRDALTGALADTPVTAVVHTAGVLDDGVIAALTPERLDAVLRPKVDAVLNLHELTGGLSAFVVFSSVSGILGSAGQGNYAAANTFLDAFAEARRAQGLPATSLAWGLWEQGSGMADRLDQADLVRLKRVGLAPITVEEGLRLFDAALASDRAAVAPLRLDLGGIRGTTPPVLRALRGPVRGTARRTAPAAPKGSLGQRLAGLPEAEREQTVLELVRTEVAAVLGHASVQAIQPELAFQEAGFDSLTSVELRNRLNTATGLRLPATMVFDYPTPVALSRFLLAETLGVQEQAEAAAVTTAAADEPIAIVGMACRYPGGVRSPEDLWQLVFSGRDAISGFPEDRGWDVENLYDPDPDRAGKSYVRLGGFLHEAAEFDPAFFGISPREALAMDPQQRLLLETSWEAFERAGIDPASVRGSRTGVFAGVMYHDYGGRVKTAPEGMDAYLGSGSAGSIASGRVSYTFGLEGPAVTVDTACSSSLVALHLAAQAMRNGECSMALVGGVTVMATPSTFVEFSRQRGLSPDGRCKAFAAGADGTGWAEGAGMLLVERLSDAQRNGHQVLAVVRGTAVNQDGASNGLTAPNGPSQQRVIRQALAAAGLSAAEVDVVEAHGTGTKLGDPIEAQALLATYGQERPEERPLWLGSLKSNIGHAQAAAGVAGVIKMVMAMRHGVLPQTLHVDEPTPHVDWSAGAVRLLTEAVDWEADGPRRAGISSFGISGTNAHVIVEQAPVAAELSSTPEPAPVVVPWVLSAKTEDALRGQAERLLSSVDAGAQPTDVGFSLATTRSSMEHRAIVMGESREELLTALRALADDSPSARIVVGEASAVGKTGFLFSGQGSQRLGMGRELYAAFPVFAAAYDEVCALLEVAVDVDSEELNQTGCTQPALFAIEVALFRLLESWGIRPDFVAGHSVGEIAAAHVAGVLSLQDAARLVSARAALMQALPVGGAMVAVQATEDEVLPHLTDSVGIAAINGPQSVVVSGAEEAVLAVAEVFAQQGRKTSRLKVSHAFHSPLMDPMLDEFRAVVSGLTFNEPTIPVVSNLTGALAEPYAPEYWVRHVREAVRFADGIRTLHDHGVTTFVEIGPGGVLSGMTQGCLDDALTVPVLRADRPEPQSVVTALAELHVHGVSPSPDWHAFFPGAHRVELPTYAFQYERYWLDAPEEFTGGAAAAGLGLGAAEHPLAGAAVALPGVGGHLVTGRLSLKTHPWLADHTVMGSVLLPGTALVELAVRAGDEAGCARIEDLTLETPLIVPESGGVAVQVWVGAEEEQGRRAVTVHSRRESATEDEPWVRHAVGYLTDQPEPSYVPDFGTWPPAGAEPVDLTAFYENLSEVGLEYGPVFQGLRSVWRAGDDVLAEVALAEDTEAGAFALHPALLDAALHAIGAGGAVTVGDGPLLPFAWSGVSVRAVGATALRVRVSPAGSDAVSLAVADTAGGLVATVDTLSLRPVSREQLRETGNGDWLYGLAWQPVTLGESAELDVRTYADLAALTAEPALPEVAVVPCPVGTGEDTAQRMHTVAASVLELVQWWLAEDRPGRLVLVTVPGDLAHAAVWGLMRSAQSEHPERFVLVEAEDLGAAVGVLPSVVASGEPQCAVRGEEVLVPRLAKSSAAAGSTPDFGDGTVLVTGASGALGGLVARHLVSEHKARRLLLASRRGAEADGAAELTAELSEWGAEVTWAACDMADREAVSAMLDTLDGHPLSAVVHTAGLLDDGVVSALTPERMREVFRPKVDAVLNLHECTRDMDLAAFVLFSSVAGIVGSAGQASYAAANSFLDAFAARLRRDGLPAISLAWGVWEQSGAMTDGLAEADRARMARSGVLPLSSQEGLRLFDAALASDEPVLAPVRIDTRALRTGEPPAVLRSLAPAPARRNDRTAAAPSASSLADRLAGLPESERDKTVLDLVRAEVAAVLGHASDRTVQPEHAFQDLGFDSLTAVELRNRLNKATGLRLPATLVFDCPTPALLARHVLAETAPAAGPGLVESLLADLDRLEQELLAKVAQGDAHDRIVSKLHSLLAVAGSSGKAPEDPGMSGDLETATDDEMFDLLGKEFGIS</sequence>
<dbReference type="InterPro" id="IPR020807">
    <property type="entry name" value="PKS_DH"/>
</dbReference>
<dbReference type="InterPro" id="IPR014031">
    <property type="entry name" value="Ketoacyl_synth_C"/>
</dbReference>
<dbReference type="Gene3D" id="3.10.129.110">
    <property type="entry name" value="Polyketide synthase dehydratase"/>
    <property type="match status" value="3"/>
</dbReference>
<dbReference type="CDD" id="cd08956">
    <property type="entry name" value="KR_3_FAS_SDR_x"/>
    <property type="match status" value="3"/>
</dbReference>
<dbReference type="CDD" id="cd00833">
    <property type="entry name" value="PKS"/>
    <property type="match status" value="5"/>
</dbReference>
<feature type="domain" description="Ketosynthase family 3 (KS3)" evidence="11">
    <location>
        <begin position="2564"/>
        <end position="2990"/>
    </location>
</feature>
<dbReference type="InterPro" id="IPR036291">
    <property type="entry name" value="NAD(P)-bd_dom_sf"/>
</dbReference>
<feature type="region of interest" description="C-terminal hotdog fold" evidence="8">
    <location>
        <begin position="5274"/>
        <end position="5413"/>
    </location>
</feature>
<dbReference type="InterPro" id="IPR009081">
    <property type="entry name" value="PP-bd_ACP"/>
</dbReference>
<evidence type="ECO:0000256" key="8">
    <source>
        <dbReference type="PROSITE-ProRule" id="PRU01363"/>
    </source>
</evidence>
<dbReference type="Pfam" id="PF14765">
    <property type="entry name" value="PS-DH"/>
    <property type="match status" value="3"/>
</dbReference>
<dbReference type="Gene3D" id="3.30.70.3290">
    <property type="match status" value="5"/>
</dbReference>
<dbReference type="Gene3D" id="3.40.50.720">
    <property type="entry name" value="NAD(P)-binding Rossmann-like Domain"/>
    <property type="match status" value="4"/>
</dbReference>
<feature type="region of interest" description="C-terminal hotdog fold" evidence="8">
    <location>
        <begin position="3577"/>
        <end position="3718"/>
    </location>
</feature>
<comment type="pathway">
    <text evidence="1">Antibiotic biosynthesis.</text>
</comment>
<keyword evidence="4" id="KW-0808">Transferase</keyword>
<feature type="region of interest" description="C-terminal hotdog fold" evidence="8">
    <location>
        <begin position="6962"/>
        <end position="7099"/>
    </location>
</feature>
<dbReference type="InterPro" id="IPR016036">
    <property type="entry name" value="Malonyl_transacylase_ACP-bd"/>
</dbReference>
<feature type="active site" description="Proton donor; for dehydratase activity" evidence="8">
    <location>
        <position position="5335"/>
    </location>
</feature>
<feature type="compositionally biased region" description="Low complexity" evidence="9">
    <location>
        <begin position="926"/>
        <end position="944"/>
    </location>
</feature>
<dbReference type="Pfam" id="PF00109">
    <property type="entry name" value="ketoacyl-synt"/>
    <property type="match status" value="5"/>
</dbReference>
<keyword evidence="3" id="KW-0597">Phosphoprotein</keyword>
<keyword evidence="6" id="KW-0511">Multifunctional enzyme</keyword>
<evidence type="ECO:0000256" key="2">
    <source>
        <dbReference type="ARBA" id="ARBA00022450"/>
    </source>
</evidence>
<dbReference type="SMART" id="SM00825">
    <property type="entry name" value="PKS_KS"/>
    <property type="match status" value="5"/>
</dbReference>
<accession>A0ABW0YUE7</accession>
<feature type="region of interest" description="N-terminal hotdog fold" evidence="8">
    <location>
        <begin position="5142"/>
        <end position="5263"/>
    </location>
</feature>
<name>A0ABW0YUE7_9ACTN</name>
<dbReference type="RefSeq" id="WP_390314516.1">
    <property type="nucleotide sequence ID" value="NZ_JBHSPB010000002.1"/>
</dbReference>
<dbReference type="InterPro" id="IPR049900">
    <property type="entry name" value="PKS_mFAS_DH"/>
</dbReference>
<dbReference type="CDD" id="cd08952">
    <property type="entry name" value="KR_1_SDR_x"/>
    <property type="match status" value="1"/>
</dbReference>
<dbReference type="InterPro" id="IPR014030">
    <property type="entry name" value="Ketoacyl_synth_N"/>
</dbReference>
<feature type="domain" description="PKS/mFAS DH" evidence="12">
    <location>
        <begin position="5142"/>
        <end position="5413"/>
    </location>
</feature>
<evidence type="ECO:0000259" key="12">
    <source>
        <dbReference type="PROSITE" id="PS52019"/>
    </source>
</evidence>
<dbReference type="Proteomes" id="UP001596083">
    <property type="component" value="Unassembled WGS sequence"/>
</dbReference>
<keyword evidence="5" id="KW-0045">Antibiotic biosynthesis</keyword>
<evidence type="ECO:0000256" key="5">
    <source>
        <dbReference type="ARBA" id="ARBA00023194"/>
    </source>
</evidence>
<dbReference type="Pfam" id="PF00550">
    <property type="entry name" value="PP-binding"/>
    <property type="match status" value="5"/>
</dbReference>
<dbReference type="Pfam" id="PF18369">
    <property type="entry name" value="PKS_DE"/>
    <property type="match status" value="1"/>
</dbReference>
<feature type="domain" description="Ketosynthase family 3 (KS3)" evidence="11">
    <location>
        <begin position="19"/>
        <end position="445"/>
    </location>
</feature>
<gene>
    <name evidence="13" type="ORF">ACFP1Z_04425</name>
</gene>
<dbReference type="InterPro" id="IPR001227">
    <property type="entry name" value="Ac_transferase_dom_sf"/>
</dbReference>
<dbReference type="PROSITE" id="PS50075">
    <property type="entry name" value="CARRIER"/>
    <property type="match status" value="5"/>
</dbReference>
<feature type="active site" description="Proton donor; for dehydratase activity" evidence="8">
    <location>
        <position position="7021"/>
    </location>
</feature>
<dbReference type="PANTHER" id="PTHR43775">
    <property type="entry name" value="FATTY ACID SYNTHASE"/>
    <property type="match status" value="1"/>
</dbReference>
<dbReference type="InterPro" id="IPR050091">
    <property type="entry name" value="PKS_NRPS_Biosynth_Enz"/>
</dbReference>
<dbReference type="Pfam" id="PF08659">
    <property type="entry name" value="KR"/>
    <property type="match status" value="4"/>
</dbReference>
<dbReference type="InterPro" id="IPR042104">
    <property type="entry name" value="PKS_dehydratase_sf"/>
</dbReference>
<feature type="domain" description="PKS/mFAS DH" evidence="12">
    <location>
        <begin position="6824"/>
        <end position="7099"/>
    </location>
</feature>
<feature type="domain" description="Carrier" evidence="10">
    <location>
        <begin position="4177"/>
        <end position="4252"/>
    </location>
</feature>
<dbReference type="PROSITE" id="PS00012">
    <property type="entry name" value="PHOSPHOPANTETHEINE"/>
    <property type="match status" value="5"/>
</dbReference>
<dbReference type="InterPro" id="IPR016039">
    <property type="entry name" value="Thiolase-like"/>
</dbReference>
<dbReference type="InterPro" id="IPR057326">
    <property type="entry name" value="KR_dom"/>
</dbReference>
<comment type="caution">
    <text evidence="13">The sequence shown here is derived from an EMBL/GenBank/DDBJ whole genome shotgun (WGS) entry which is preliminary data.</text>
</comment>
<dbReference type="SMART" id="SM00826">
    <property type="entry name" value="PKS_DH"/>
    <property type="match status" value="3"/>
</dbReference>
<dbReference type="Pfam" id="PF22953">
    <property type="entry name" value="SpnB_Rossmann"/>
    <property type="match status" value="3"/>
</dbReference>
<feature type="region of interest" description="N-terminal hotdog fold" evidence="8">
    <location>
        <begin position="3437"/>
        <end position="3565"/>
    </location>
</feature>
<dbReference type="InterPro" id="IPR018201">
    <property type="entry name" value="Ketoacyl_synth_AS"/>
</dbReference>
<organism evidence="13 14">
    <name type="scientific">Streptomyces gamaensis</name>
    <dbReference type="NCBI Taxonomy" id="1763542"/>
    <lineage>
        <taxon>Bacteria</taxon>
        <taxon>Bacillati</taxon>
        <taxon>Actinomycetota</taxon>
        <taxon>Actinomycetes</taxon>
        <taxon>Kitasatosporales</taxon>
        <taxon>Streptomycetaceae</taxon>
        <taxon>Streptomyces</taxon>
    </lineage>
</organism>
<evidence type="ECO:0000256" key="6">
    <source>
        <dbReference type="ARBA" id="ARBA00023268"/>
    </source>
</evidence>
<dbReference type="Gene3D" id="6.10.140.1830">
    <property type="match status" value="1"/>
</dbReference>
<evidence type="ECO:0000256" key="3">
    <source>
        <dbReference type="ARBA" id="ARBA00022553"/>
    </source>
</evidence>
<feature type="active site" description="Proton acceptor; for dehydratase activity" evidence="8">
    <location>
        <position position="3469"/>
    </location>
</feature>
<dbReference type="InterPro" id="IPR041618">
    <property type="entry name" value="PKS_DE"/>
</dbReference>
<dbReference type="PROSITE" id="PS00606">
    <property type="entry name" value="KS3_1"/>
    <property type="match status" value="4"/>
</dbReference>
<evidence type="ECO:0000256" key="1">
    <source>
        <dbReference type="ARBA" id="ARBA00004792"/>
    </source>
</evidence>
<dbReference type="SUPFAM" id="SSF47336">
    <property type="entry name" value="ACP-like"/>
    <property type="match status" value="5"/>
</dbReference>
<reference evidence="14" key="1">
    <citation type="journal article" date="2019" name="Int. J. Syst. Evol. Microbiol.">
        <title>The Global Catalogue of Microorganisms (GCM) 10K type strain sequencing project: providing services to taxonomists for standard genome sequencing and annotation.</title>
        <authorList>
            <consortium name="The Broad Institute Genomics Platform"/>
            <consortium name="The Broad Institute Genome Sequencing Center for Infectious Disease"/>
            <person name="Wu L."/>
            <person name="Ma J."/>
        </authorList>
    </citation>
    <scope>NUCLEOTIDE SEQUENCE [LARGE SCALE GENOMIC DNA]</scope>
    <source>
        <strain evidence="14">CGMCC 4.7304</strain>
    </source>
</reference>
<keyword evidence="7" id="KW-0012">Acyltransferase</keyword>
<dbReference type="SMART" id="SM00827">
    <property type="entry name" value="PKS_AT"/>
    <property type="match status" value="5"/>
</dbReference>
<dbReference type="SMART" id="SM00822">
    <property type="entry name" value="PKS_KR"/>
    <property type="match status" value="4"/>
</dbReference>
<dbReference type="Pfam" id="PF02801">
    <property type="entry name" value="Ketoacyl-synt_C"/>
    <property type="match status" value="5"/>
</dbReference>
<dbReference type="SUPFAM" id="SSF51735">
    <property type="entry name" value="NAD(P)-binding Rossmann-fold domains"/>
    <property type="match status" value="8"/>
</dbReference>
<dbReference type="InterPro" id="IPR014043">
    <property type="entry name" value="Acyl_transferase_dom"/>
</dbReference>
<dbReference type="Pfam" id="PF00698">
    <property type="entry name" value="Acyl_transf_1"/>
    <property type="match status" value="5"/>
</dbReference>
<feature type="active site" description="Proton donor; for dehydratase activity" evidence="8">
    <location>
        <position position="3638"/>
    </location>
</feature>
<evidence type="ECO:0000313" key="13">
    <source>
        <dbReference type="EMBL" id="MFC5719432.1"/>
    </source>
</evidence>